<sequence length="576" mass="67515">MEYLEFSKYRDSQAFQEAMRIKELETIIRLCDELKSLNSDINPFIYFRKAQALFGLGKEEEGMKVLQIAQEIFTENYGTVEQAHSWNKDVTELYLKILTEQAKRSLTQPAKSLWLYNEAYQLTKEPEQRYELKQKRYQAYLDLVHSHSSLKKFAYIEEELPSQEPFWITPLLTQDTGNITLIGGAVRKGSFWVAHPYRKRVYYHFSDAEQLVFNDYLQEFIQLIQHLGAKEITLEYINERQQEGILDPAAEKLPDDVSQTSRKVSVKSITHQFSPSQKAHIPTHLVWLAEQSEWQNLIAERTQGSLTSFETIFSSKNLLQISEIELEEVQEELNELVNAFQSAGKVESVKKRRNKRISRITENIVGISLQNAWATIECKIKVVFAPLEELKQEINLQNLPLVDIDLPKPSTESRKMKAVDVSKIVTEVVEKIQVTPEMQKTISAQETRLTTPAEEETAYDKWKKMVAETQKEQKIEISEKEKELSKNRRDEEFAEEEIQTQPEKIQEKPSSEPKTEERDDDGFTKDERFYYEMLQHAYQDGYISEDVRKVLERRRQRFKISEERAAEIEKIMLEKK</sequence>
<feature type="coiled-coil region" evidence="1">
    <location>
        <begin position="319"/>
        <end position="346"/>
    </location>
</feature>
<dbReference type="RefSeq" id="WP_101357873.1">
    <property type="nucleotide sequence ID" value="NZ_NKXO01000007.1"/>
</dbReference>
<feature type="compositionally biased region" description="Basic and acidic residues" evidence="2">
    <location>
        <begin position="504"/>
        <end position="526"/>
    </location>
</feature>
<keyword evidence="1" id="KW-0175">Coiled coil</keyword>
<evidence type="ECO:0000313" key="4">
    <source>
        <dbReference type="Proteomes" id="UP000233387"/>
    </source>
</evidence>
<evidence type="ECO:0000256" key="2">
    <source>
        <dbReference type="SAM" id="MobiDB-lite"/>
    </source>
</evidence>
<evidence type="ECO:0000313" key="3">
    <source>
        <dbReference type="EMBL" id="PKQ70386.1"/>
    </source>
</evidence>
<evidence type="ECO:0000256" key="1">
    <source>
        <dbReference type="SAM" id="Coils"/>
    </source>
</evidence>
<organism evidence="3 4">
    <name type="scientific">Raineya orbicola</name>
    <dbReference type="NCBI Taxonomy" id="2016530"/>
    <lineage>
        <taxon>Bacteria</taxon>
        <taxon>Pseudomonadati</taxon>
        <taxon>Bacteroidota</taxon>
        <taxon>Cytophagia</taxon>
        <taxon>Cytophagales</taxon>
        <taxon>Raineyaceae</taxon>
        <taxon>Raineya</taxon>
    </lineage>
</organism>
<feature type="region of interest" description="Disordered" evidence="2">
    <location>
        <begin position="473"/>
        <end position="526"/>
    </location>
</feature>
<dbReference type="EMBL" id="NKXO01000007">
    <property type="protein sequence ID" value="PKQ70386.1"/>
    <property type="molecule type" value="Genomic_DNA"/>
</dbReference>
<accession>A0A2N3IJA3</accession>
<gene>
    <name evidence="3" type="ORF">Rain11_0614</name>
</gene>
<feature type="compositionally biased region" description="Basic and acidic residues" evidence="2">
    <location>
        <begin position="473"/>
        <end position="491"/>
    </location>
</feature>
<comment type="caution">
    <text evidence="3">The sequence shown here is derived from an EMBL/GenBank/DDBJ whole genome shotgun (WGS) entry which is preliminary data.</text>
</comment>
<reference evidence="3 4" key="1">
    <citation type="submission" date="2017-06" db="EMBL/GenBank/DDBJ databases">
        <title>Raineya orbicola gen. nov., sp. nov. a slightly thermophilic bacterium of the phylum Bacteroidetes and the description of Raineyaceae fam. nov.</title>
        <authorList>
            <person name="Albuquerque L."/>
            <person name="Polonia A.R.M."/>
            <person name="Barroso C."/>
            <person name="Froufe H.J.C."/>
            <person name="Lage O."/>
            <person name="Lobo-Da-Cunha A."/>
            <person name="Egas C."/>
            <person name="Da Costa M.S."/>
        </authorList>
    </citation>
    <scope>NUCLEOTIDE SEQUENCE [LARGE SCALE GENOMIC DNA]</scope>
    <source>
        <strain evidence="3 4">SPSPC-11</strain>
    </source>
</reference>
<protein>
    <submittedName>
        <fullName evidence="3">Uncharacterized protein</fullName>
    </submittedName>
</protein>
<proteinExistence type="predicted"/>
<dbReference type="AlphaFoldDB" id="A0A2N3IJA3"/>
<dbReference type="OrthoDB" id="5175111at2"/>
<dbReference type="Proteomes" id="UP000233387">
    <property type="component" value="Unassembled WGS sequence"/>
</dbReference>
<keyword evidence="4" id="KW-1185">Reference proteome</keyword>
<name>A0A2N3IJA3_9BACT</name>